<comment type="caution">
    <text evidence="1">The sequence shown here is derived from an EMBL/GenBank/DDBJ whole genome shotgun (WGS) entry which is preliminary data.</text>
</comment>
<dbReference type="Proteomes" id="UP001149165">
    <property type="component" value="Unassembled WGS sequence"/>
</dbReference>
<dbReference type="AlphaFoldDB" id="A0A9W9GD84"/>
<gene>
    <name evidence="1" type="ORF">N7456_000985</name>
</gene>
<reference evidence="1" key="2">
    <citation type="journal article" date="2023" name="IMA Fungus">
        <title>Comparative genomic study of the Penicillium genus elucidates a diverse pangenome and 15 lateral gene transfer events.</title>
        <authorList>
            <person name="Petersen C."/>
            <person name="Sorensen T."/>
            <person name="Nielsen M.R."/>
            <person name="Sondergaard T.E."/>
            <person name="Sorensen J.L."/>
            <person name="Fitzpatrick D.A."/>
            <person name="Frisvad J.C."/>
            <person name="Nielsen K.L."/>
        </authorList>
    </citation>
    <scope>NUCLEOTIDE SEQUENCE</scope>
    <source>
        <strain evidence="1">IBT 30069</strain>
    </source>
</reference>
<evidence type="ECO:0000313" key="1">
    <source>
        <dbReference type="EMBL" id="KAJ5116637.1"/>
    </source>
</evidence>
<dbReference type="EMBL" id="JAPQKH010000001">
    <property type="protein sequence ID" value="KAJ5116637.1"/>
    <property type="molecule type" value="Genomic_DNA"/>
</dbReference>
<organism evidence="1 2">
    <name type="scientific">Penicillium angulare</name>
    <dbReference type="NCBI Taxonomy" id="116970"/>
    <lineage>
        <taxon>Eukaryota</taxon>
        <taxon>Fungi</taxon>
        <taxon>Dikarya</taxon>
        <taxon>Ascomycota</taxon>
        <taxon>Pezizomycotina</taxon>
        <taxon>Eurotiomycetes</taxon>
        <taxon>Eurotiomycetidae</taxon>
        <taxon>Eurotiales</taxon>
        <taxon>Aspergillaceae</taxon>
        <taxon>Penicillium</taxon>
    </lineage>
</organism>
<dbReference type="OrthoDB" id="2157530at2759"/>
<proteinExistence type="predicted"/>
<name>A0A9W9GD84_9EURO</name>
<keyword evidence="2" id="KW-1185">Reference proteome</keyword>
<reference evidence="1" key="1">
    <citation type="submission" date="2022-11" db="EMBL/GenBank/DDBJ databases">
        <authorList>
            <person name="Petersen C."/>
        </authorList>
    </citation>
    <scope>NUCLEOTIDE SEQUENCE</scope>
    <source>
        <strain evidence="1">IBT 30069</strain>
    </source>
</reference>
<sequence length="119" mass="13059">MHFLSQTVVPAFDNNAFADLSSGKVLAKTAGWQGRGSYTLICTILRVLATEAELGIIPLGTIQGLESLGWLCSYMLVGSSYSSMSKSKTTARRFRRLRIMLLANELSVDKPSAGQFYIY</sequence>
<accession>A0A9W9GD84</accession>
<protein>
    <submittedName>
        <fullName evidence="1">Uncharacterized protein</fullName>
    </submittedName>
</protein>
<evidence type="ECO:0000313" key="2">
    <source>
        <dbReference type="Proteomes" id="UP001149165"/>
    </source>
</evidence>